<evidence type="ECO:0000259" key="1">
    <source>
        <dbReference type="Pfam" id="PF07727"/>
    </source>
</evidence>
<reference evidence="2" key="1">
    <citation type="submission" date="2023-04" db="EMBL/GenBank/DDBJ databases">
        <title>Ambrosiozyma monospora NBRC 1965.</title>
        <authorList>
            <person name="Ichikawa N."/>
            <person name="Sato H."/>
            <person name="Tonouchi N."/>
        </authorList>
    </citation>
    <scope>NUCLEOTIDE SEQUENCE</scope>
    <source>
        <strain evidence="2">NBRC 1965</strain>
    </source>
</reference>
<evidence type="ECO:0000313" key="2">
    <source>
        <dbReference type="EMBL" id="GMG39522.1"/>
    </source>
</evidence>
<keyword evidence="3" id="KW-1185">Reference proteome</keyword>
<dbReference type="OrthoDB" id="4069911at2759"/>
<dbReference type="AlphaFoldDB" id="A0A9W6YUZ4"/>
<evidence type="ECO:0000313" key="3">
    <source>
        <dbReference type="Proteomes" id="UP001165063"/>
    </source>
</evidence>
<sequence>MLLQLIRSADIKTAFLNSEVNRDIYLGVPEGFEKIFPGAKVLKVNKAIYGAVDSPLRFFLTIYSTLQQFVGPDPNSELIQNQADICSFTYLVNNQLHGCLGIHCDDFYITGTQSFLTAFCEFLGTHYTIKVKTNPQKFLGCDLSYTNGSILLNQRSFIDKLISKLGWNPDNIRPAYSPAPLAIPADWKQADYASKNVPATDILKLLGALIWLSTRSRPDIAYHVSVYAAMPHTELTLALLRFAIRYVFTTRDQGIIFHHESDCQLSLFTDAALKISTQSGGVVYFGSTPIYWQSVKQQQYVNSSTVNAEMSALHLMSTTYLYIAAIIHYLTAADYSYPYQVFVDNKPLQHRLHGRRQFTEVPDRIPKYYELANWFNEPNQQLKLNHIQGKHNPADLFTKVLSPSTIKLYAKYINLGTLTTRPFNVKSLFQYTDLQA</sequence>
<dbReference type="Pfam" id="PF07727">
    <property type="entry name" value="RVT_2"/>
    <property type="match status" value="1"/>
</dbReference>
<dbReference type="Proteomes" id="UP001165063">
    <property type="component" value="Unassembled WGS sequence"/>
</dbReference>
<gene>
    <name evidence="2" type="ORF">Amon01_000541800</name>
</gene>
<protein>
    <submittedName>
        <fullName evidence="2">Unnamed protein product</fullName>
    </submittedName>
</protein>
<feature type="domain" description="Reverse transcriptase Ty1/copia-type" evidence="1">
    <location>
        <begin position="6"/>
        <end position="166"/>
    </location>
</feature>
<dbReference type="EMBL" id="BSXU01002995">
    <property type="protein sequence ID" value="GMG39522.1"/>
    <property type="molecule type" value="Genomic_DNA"/>
</dbReference>
<proteinExistence type="predicted"/>
<dbReference type="SUPFAM" id="SSF56672">
    <property type="entry name" value="DNA/RNA polymerases"/>
    <property type="match status" value="1"/>
</dbReference>
<name>A0A9W6YUZ4_AMBMO</name>
<organism evidence="2 3">
    <name type="scientific">Ambrosiozyma monospora</name>
    <name type="common">Yeast</name>
    <name type="synonym">Endomycopsis monosporus</name>
    <dbReference type="NCBI Taxonomy" id="43982"/>
    <lineage>
        <taxon>Eukaryota</taxon>
        <taxon>Fungi</taxon>
        <taxon>Dikarya</taxon>
        <taxon>Ascomycota</taxon>
        <taxon>Saccharomycotina</taxon>
        <taxon>Pichiomycetes</taxon>
        <taxon>Pichiales</taxon>
        <taxon>Pichiaceae</taxon>
        <taxon>Ambrosiozyma</taxon>
    </lineage>
</organism>
<dbReference type="PANTHER" id="PTHR11439:SF463">
    <property type="entry name" value="REVERSE TRANSCRIPTASE TY1_COPIA-TYPE DOMAIN-CONTAINING PROTEIN"/>
    <property type="match status" value="1"/>
</dbReference>
<dbReference type="InterPro" id="IPR043502">
    <property type="entry name" value="DNA/RNA_pol_sf"/>
</dbReference>
<dbReference type="InterPro" id="IPR013103">
    <property type="entry name" value="RVT_2"/>
</dbReference>
<dbReference type="PANTHER" id="PTHR11439">
    <property type="entry name" value="GAG-POL-RELATED RETROTRANSPOSON"/>
    <property type="match status" value="1"/>
</dbReference>
<comment type="caution">
    <text evidence="2">The sequence shown here is derived from an EMBL/GenBank/DDBJ whole genome shotgun (WGS) entry which is preliminary data.</text>
</comment>
<accession>A0A9W6YUZ4</accession>